<comment type="caution">
    <text evidence="6">The sequence shown here is derived from an EMBL/GenBank/DDBJ whole genome shotgun (WGS) entry which is preliminary data.</text>
</comment>
<accession>A0ABT9IVT4</accession>
<proteinExistence type="predicted"/>
<feature type="domain" description="RNA polymerase sigma-70" evidence="5">
    <location>
        <begin position="217"/>
        <end position="243"/>
    </location>
</feature>
<keyword evidence="1" id="KW-0805">Transcription regulation</keyword>
<dbReference type="InterPro" id="IPR012845">
    <property type="entry name" value="RNA_pol_sigma_FliA_WhiG"/>
</dbReference>
<dbReference type="InterPro" id="IPR007630">
    <property type="entry name" value="RNA_pol_sigma70_r4"/>
</dbReference>
<dbReference type="InterPro" id="IPR013324">
    <property type="entry name" value="RNA_pol_sigma_r3/r4-like"/>
</dbReference>
<dbReference type="SUPFAM" id="SSF88659">
    <property type="entry name" value="Sigma3 and sigma4 domains of RNA polymerase sigma factors"/>
    <property type="match status" value="2"/>
</dbReference>
<dbReference type="Proteomes" id="UP001231941">
    <property type="component" value="Unassembled WGS sequence"/>
</dbReference>
<dbReference type="InterPro" id="IPR007627">
    <property type="entry name" value="RNA_pol_sigma70_r2"/>
</dbReference>
<dbReference type="NCBIfam" id="TIGR02937">
    <property type="entry name" value="sigma70-ECF"/>
    <property type="match status" value="1"/>
</dbReference>
<dbReference type="EMBL" id="JAVAMP010000001">
    <property type="protein sequence ID" value="MDP5273466.1"/>
    <property type="molecule type" value="Genomic_DNA"/>
</dbReference>
<dbReference type="RefSeq" id="WP_305990732.1">
    <property type="nucleotide sequence ID" value="NZ_JAVAMP010000001.1"/>
</dbReference>
<dbReference type="Pfam" id="PF04539">
    <property type="entry name" value="Sigma70_r3"/>
    <property type="match status" value="1"/>
</dbReference>
<dbReference type="Gene3D" id="1.10.1740.10">
    <property type="match status" value="1"/>
</dbReference>
<dbReference type="Pfam" id="PF04545">
    <property type="entry name" value="Sigma70_r4"/>
    <property type="match status" value="1"/>
</dbReference>
<evidence type="ECO:0000256" key="4">
    <source>
        <dbReference type="ARBA" id="ARBA00023163"/>
    </source>
</evidence>
<organism evidence="6 7">
    <name type="scientific">Chengkuizengella axinellae</name>
    <dbReference type="NCBI Taxonomy" id="3064388"/>
    <lineage>
        <taxon>Bacteria</taxon>
        <taxon>Bacillati</taxon>
        <taxon>Bacillota</taxon>
        <taxon>Bacilli</taxon>
        <taxon>Bacillales</taxon>
        <taxon>Paenibacillaceae</taxon>
        <taxon>Chengkuizengella</taxon>
    </lineage>
</organism>
<sequence length="249" mass="28910">MDKNPSQMTLWEQWKEHSDPEAKKELIEAHIPLVQFVVNRVAIGLPKNIQFDDLQSYGVLGLIDAMEKFEYKRGLKFETYASWRIRGAILDHLRKGDWVPRSIREKSKKLEEAYKTLEQKHLRSVTDQEVCEFLNISESELYKMLQEVSVTTIYSLDEPVQEEESETRKSLLIDKNAILPESKISELHLKETLANAIEKLTNKERMVVSLYYYEDLSLSEIAEVMSLTPSRISQLHSKAILRLRGALSL</sequence>
<evidence type="ECO:0000256" key="3">
    <source>
        <dbReference type="ARBA" id="ARBA00023125"/>
    </source>
</evidence>
<dbReference type="CDD" id="cd06171">
    <property type="entry name" value="Sigma70_r4"/>
    <property type="match status" value="1"/>
</dbReference>
<keyword evidence="4" id="KW-0804">Transcription</keyword>
<keyword evidence="7" id="KW-1185">Reference proteome</keyword>
<keyword evidence="2" id="KW-0731">Sigma factor</keyword>
<dbReference type="InterPro" id="IPR014284">
    <property type="entry name" value="RNA_pol_sigma-70_dom"/>
</dbReference>
<gene>
    <name evidence="6" type="ORF">Q5Y73_05070</name>
</gene>
<evidence type="ECO:0000256" key="1">
    <source>
        <dbReference type="ARBA" id="ARBA00023015"/>
    </source>
</evidence>
<dbReference type="InterPro" id="IPR013325">
    <property type="entry name" value="RNA_pol_sigma_r2"/>
</dbReference>
<dbReference type="NCBIfam" id="TIGR02479">
    <property type="entry name" value="FliA_WhiG"/>
    <property type="match status" value="1"/>
</dbReference>
<evidence type="ECO:0000256" key="2">
    <source>
        <dbReference type="ARBA" id="ARBA00023082"/>
    </source>
</evidence>
<reference evidence="6 7" key="1">
    <citation type="submission" date="2023-08" db="EMBL/GenBank/DDBJ databases">
        <authorList>
            <person name="Park J.-S."/>
        </authorList>
    </citation>
    <scope>NUCLEOTIDE SEQUENCE [LARGE SCALE GENOMIC DNA]</scope>
    <source>
        <strain evidence="6 7">2205SS18-9</strain>
    </source>
</reference>
<dbReference type="Gene3D" id="1.20.140.160">
    <property type="match status" value="1"/>
</dbReference>
<evidence type="ECO:0000313" key="7">
    <source>
        <dbReference type="Proteomes" id="UP001231941"/>
    </source>
</evidence>
<protein>
    <submittedName>
        <fullName evidence="6">FliA/WhiG family RNA polymerase sigma factor</fullName>
    </submittedName>
</protein>
<dbReference type="PRINTS" id="PR00046">
    <property type="entry name" value="SIGMA70FCT"/>
</dbReference>
<dbReference type="InterPro" id="IPR000943">
    <property type="entry name" value="RNA_pol_sigma70"/>
</dbReference>
<dbReference type="PIRSF" id="PIRSF000770">
    <property type="entry name" value="RNA_pol_sigma-SigE/K"/>
    <property type="match status" value="1"/>
</dbReference>
<dbReference type="InterPro" id="IPR007624">
    <property type="entry name" value="RNA_pol_sigma70_r3"/>
</dbReference>
<evidence type="ECO:0000313" key="6">
    <source>
        <dbReference type="EMBL" id="MDP5273466.1"/>
    </source>
</evidence>
<dbReference type="NCBIfam" id="NF005413">
    <property type="entry name" value="PRK06986.1"/>
    <property type="match status" value="1"/>
</dbReference>
<dbReference type="Pfam" id="PF04542">
    <property type="entry name" value="Sigma70_r2"/>
    <property type="match status" value="1"/>
</dbReference>
<dbReference type="PROSITE" id="PS00716">
    <property type="entry name" value="SIGMA70_2"/>
    <property type="match status" value="1"/>
</dbReference>
<dbReference type="PANTHER" id="PTHR30385:SF7">
    <property type="entry name" value="RNA POLYMERASE SIGMA FACTOR FLIA"/>
    <property type="match status" value="1"/>
</dbReference>
<dbReference type="PANTHER" id="PTHR30385">
    <property type="entry name" value="SIGMA FACTOR F FLAGELLAR"/>
    <property type="match status" value="1"/>
</dbReference>
<evidence type="ECO:0000259" key="5">
    <source>
        <dbReference type="PROSITE" id="PS00716"/>
    </source>
</evidence>
<name>A0ABT9IVT4_9BACL</name>
<dbReference type="SUPFAM" id="SSF88946">
    <property type="entry name" value="Sigma2 domain of RNA polymerase sigma factors"/>
    <property type="match status" value="1"/>
</dbReference>
<keyword evidence="3" id="KW-0238">DNA-binding</keyword>